<dbReference type="PROSITE" id="PS51257">
    <property type="entry name" value="PROKAR_LIPOPROTEIN"/>
    <property type="match status" value="1"/>
</dbReference>
<gene>
    <name evidence="2" type="ORF">E7156_02590</name>
</gene>
<feature type="signal peptide" evidence="1">
    <location>
        <begin position="1"/>
        <end position="22"/>
    </location>
</feature>
<sequence>MKKFATSIIILISLVLVGCTHSTDSNSNSTKTSEAGQSQTIGEILNKDKRTIWYSTNDGANKDAVIDKIYISQSGKITTYVVSGLGVESDTKLTLGNITSLTDKEIIDKAKKANTLSSKAKLENIISMMTTLIESGEKSLENTDTLVDGNYSETLYHTGGEKTKEEIISESQTGITEAKTKVKELKQLNTKNHEMFNRSPFSFNINLTTDSSGNNIKNESLSITNAIFNSGYAYSNLKNIGNYTLNYDKIDLDSTINFEIYDSHYSGYRVNNNTNNLFITRVNSSDIFFNFDDADTEFDNITIN</sequence>
<reference evidence="2" key="1">
    <citation type="submission" date="2019-04" db="EMBL/GenBank/DDBJ databases">
        <title>Evolution of Biomass-Degrading Anaerobic Consortia Revealed by Metagenomics.</title>
        <authorList>
            <person name="Peng X."/>
        </authorList>
    </citation>
    <scope>NUCLEOTIDE SEQUENCE</scope>
    <source>
        <strain evidence="2">SIG195</strain>
    </source>
</reference>
<feature type="chain" id="PRO_5037680913" description="Lipoprotein" evidence="1">
    <location>
        <begin position="23"/>
        <end position="304"/>
    </location>
</feature>
<evidence type="ECO:0000313" key="3">
    <source>
        <dbReference type="Proteomes" id="UP000700800"/>
    </source>
</evidence>
<organism evidence="2 3">
    <name type="scientific">Streptococcus gallolyticus</name>
    <dbReference type="NCBI Taxonomy" id="315405"/>
    <lineage>
        <taxon>Bacteria</taxon>
        <taxon>Bacillati</taxon>
        <taxon>Bacillota</taxon>
        <taxon>Bacilli</taxon>
        <taxon>Lactobacillales</taxon>
        <taxon>Streptococcaceae</taxon>
        <taxon>Streptococcus</taxon>
    </lineage>
</organism>
<dbReference type="EMBL" id="SVAF01000005">
    <property type="protein sequence ID" value="MBE6164200.1"/>
    <property type="molecule type" value="Genomic_DNA"/>
</dbReference>
<proteinExistence type="predicted"/>
<accession>A0A927XE99</accession>
<evidence type="ECO:0008006" key="4">
    <source>
        <dbReference type="Google" id="ProtNLM"/>
    </source>
</evidence>
<comment type="caution">
    <text evidence="2">The sequence shown here is derived from an EMBL/GenBank/DDBJ whole genome shotgun (WGS) entry which is preliminary data.</text>
</comment>
<keyword evidence="1" id="KW-0732">Signal</keyword>
<dbReference type="AlphaFoldDB" id="A0A927XE99"/>
<protein>
    <recommendedName>
        <fullName evidence="4">Lipoprotein</fullName>
    </recommendedName>
</protein>
<name>A0A927XE99_9STRE</name>
<evidence type="ECO:0000256" key="1">
    <source>
        <dbReference type="SAM" id="SignalP"/>
    </source>
</evidence>
<dbReference type="Proteomes" id="UP000700800">
    <property type="component" value="Unassembled WGS sequence"/>
</dbReference>
<evidence type="ECO:0000313" key="2">
    <source>
        <dbReference type="EMBL" id="MBE6164200.1"/>
    </source>
</evidence>